<dbReference type="EMBL" id="JSFK01000002">
    <property type="protein sequence ID" value="KHA74572.1"/>
    <property type="molecule type" value="Genomic_DNA"/>
</dbReference>
<evidence type="ECO:0000313" key="5">
    <source>
        <dbReference type="EMBL" id="KHA74572.1"/>
    </source>
</evidence>
<reference evidence="5 6" key="1">
    <citation type="submission" date="2014-10" db="EMBL/GenBank/DDBJ databases">
        <title>Draft genome sequence of Pseudomonas chlororaphis EA105.</title>
        <authorList>
            <person name="McCully L.M."/>
            <person name="Bitzer A.S."/>
            <person name="Spence C."/>
            <person name="Bais H."/>
            <person name="Silby M.W."/>
        </authorList>
    </citation>
    <scope>NUCLEOTIDE SEQUENCE [LARGE SCALE GENOMIC DNA]</scope>
    <source>
        <strain evidence="5 6">EA105</strain>
    </source>
</reference>
<sequence>MPLFRRGSRLALLAVLLNLPMAVQAIQLDWWGRPPHPTVDAPEDGKTIIPIPAAAQSLDGPKPLTGLISGFRGLFYLNVYSDENYRERLHKLGPIPLLTADEFHNCITEFQYMNLSSSAQRTDIAQGIVVDTLSFDCVKTNGWKTKRYLLIDWRTPGTPLLALGRVRGDHMLAFQPLQETPAPVLDTWLKSIEGARDAMRHDVPEAPLSIVVDPQPYLAGDGALQLWELHQQLSKASDKRPVLKKVDELFLNQDYRRIGADQKEYSGQLNDIAYWKSELAPDEGSRQWLLEVVRRAPQRIPVYLNLADQAWKGYEKAPAYTMQFALAQEYYRIYCGLRLQRNMSVPERVMQRLGLTQADPQACQAQWPLIEAVDHQDAARVKQLLDSGLQAKTLGEDGRSALSHALDAPNFAIARLLLERGAATSGINGSEPLVMQAFNKDLKTNKDPEQGQRTQFLLSVGAAIDEPDARGETLLMQRVSQRDDTLFNWLFKHPQNLDRRQSKEQRTALYEAIYRNNYAAAKRLVEAGAQLNLLYPAGRCYERDRMDSALYLLASEAPRSDMDNELARQQVLELFTLMLEKGADPTLGDACTGDAYEKLRTVLEQRKRADWLEVLDRHQSVYNQKPTRL</sequence>
<feature type="repeat" description="ANK" evidence="3">
    <location>
        <begin position="397"/>
        <end position="429"/>
    </location>
</feature>
<proteinExistence type="predicted"/>
<dbReference type="Proteomes" id="UP000030564">
    <property type="component" value="Unassembled WGS sequence"/>
</dbReference>
<dbReference type="PANTHER" id="PTHR24126:SF14">
    <property type="entry name" value="ANK_REP_REGION DOMAIN-CONTAINING PROTEIN"/>
    <property type="match status" value="1"/>
</dbReference>
<evidence type="ECO:0000256" key="1">
    <source>
        <dbReference type="ARBA" id="ARBA00022737"/>
    </source>
</evidence>
<dbReference type="AlphaFoldDB" id="A0A0A6DIL8"/>
<organism evidence="5 6">
    <name type="scientific">Pseudomonas chlororaphis</name>
    <dbReference type="NCBI Taxonomy" id="587753"/>
    <lineage>
        <taxon>Bacteria</taxon>
        <taxon>Pseudomonadati</taxon>
        <taxon>Pseudomonadota</taxon>
        <taxon>Gammaproteobacteria</taxon>
        <taxon>Pseudomonadales</taxon>
        <taxon>Pseudomonadaceae</taxon>
        <taxon>Pseudomonas</taxon>
    </lineage>
</organism>
<evidence type="ECO:0000256" key="3">
    <source>
        <dbReference type="PROSITE-ProRule" id="PRU00023"/>
    </source>
</evidence>
<keyword evidence="4" id="KW-0732">Signal</keyword>
<dbReference type="PANTHER" id="PTHR24126">
    <property type="entry name" value="ANKYRIN REPEAT, PH AND SEC7 DOMAIN CONTAINING PROTEIN SECG-RELATED"/>
    <property type="match status" value="1"/>
</dbReference>
<dbReference type="PATRIC" id="fig|587753.9.peg.2341"/>
<dbReference type="InterPro" id="IPR002110">
    <property type="entry name" value="Ankyrin_rpt"/>
</dbReference>
<protein>
    <submittedName>
        <fullName evidence="5">Uncharacterized protein</fullName>
    </submittedName>
</protein>
<keyword evidence="1" id="KW-0677">Repeat</keyword>
<dbReference type="SMART" id="SM00248">
    <property type="entry name" value="ANK"/>
    <property type="match status" value="4"/>
</dbReference>
<dbReference type="SUPFAM" id="SSF48403">
    <property type="entry name" value="Ankyrin repeat"/>
    <property type="match status" value="1"/>
</dbReference>
<accession>A0A0A6DIL8</accession>
<dbReference type="OrthoDB" id="6739630at2"/>
<dbReference type="Gene3D" id="1.25.40.20">
    <property type="entry name" value="Ankyrin repeat-containing domain"/>
    <property type="match status" value="1"/>
</dbReference>
<evidence type="ECO:0000256" key="2">
    <source>
        <dbReference type="ARBA" id="ARBA00023043"/>
    </source>
</evidence>
<evidence type="ECO:0000256" key="4">
    <source>
        <dbReference type="SAM" id="SignalP"/>
    </source>
</evidence>
<comment type="caution">
    <text evidence="5">The sequence shown here is derived from an EMBL/GenBank/DDBJ whole genome shotgun (WGS) entry which is preliminary data.</text>
</comment>
<name>A0A0A6DIL8_9PSED</name>
<keyword evidence="2 3" id="KW-0040">ANK repeat</keyword>
<gene>
    <name evidence="5" type="ORF">NZ35_05730</name>
</gene>
<evidence type="ECO:0000313" key="6">
    <source>
        <dbReference type="Proteomes" id="UP000030564"/>
    </source>
</evidence>
<dbReference type="PROSITE" id="PS50088">
    <property type="entry name" value="ANK_REPEAT"/>
    <property type="match status" value="1"/>
</dbReference>
<feature type="chain" id="PRO_5002013619" evidence="4">
    <location>
        <begin position="26"/>
        <end position="629"/>
    </location>
</feature>
<dbReference type="InterPro" id="IPR036770">
    <property type="entry name" value="Ankyrin_rpt-contain_sf"/>
</dbReference>
<feature type="signal peptide" evidence="4">
    <location>
        <begin position="1"/>
        <end position="25"/>
    </location>
</feature>